<reference evidence="2" key="1">
    <citation type="journal article" date="2019" name="Int. J. Syst. Evol. Microbiol.">
        <title>The Global Catalogue of Microorganisms (GCM) 10K type strain sequencing project: providing services to taxonomists for standard genome sequencing and annotation.</title>
        <authorList>
            <consortium name="The Broad Institute Genomics Platform"/>
            <consortium name="The Broad Institute Genome Sequencing Center for Infectious Disease"/>
            <person name="Wu L."/>
            <person name="Ma J."/>
        </authorList>
    </citation>
    <scope>NUCLEOTIDE SEQUENCE [LARGE SCALE GENOMIC DNA]</scope>
    <source>
        <strain evidence="2">CCUG 59129</strain>
    </source>
</reference>
<organism evidence="1 2">
    <name type="scientific">Paenibacillus chungangensis</name>
    <dbReference type="NCBI Taxonomy" id="696535"/>
    <lineage>
        <taxon>Bacteria</taxon>
        <taxon>Bacillati</taxon>
        <taxon>Bacillota</taxon>
        <taxon>Bacilli</taxon>
        <taxon>Bacillales</taxon>
        <taxon>Paenibacillaceae</taxon>
        <taxon>Paenibacillus</taxon>
    </lineage>
</organism>
<dbReference type="InterPro" id="IPR015943">
    <property type="entry name" value="WD40/YVTN_repeat-like_dom_sf"/>
</dbReference>
<comment type="caution">
    <text evidence="1">The sequence shown here is derived from an EMBL/GenBank/DDBJ whole genome shotgun (WGS) entry which is preliminary data.</text>
</comment>
<gene>
    <name evidence="1" type="ORF">ACFQ2I_02105</name>
</gene>
<keyword evidence="2" id="KW-1185">Reference proteome</keyword>
<proteinExistence type="predicted"/>
<dbReference type="SUPFAM" id="SSF82171">
    <property type="entry name" value="DPP6 N-terminal domain-like"/>
    <property type="match status" value="1"/>
</dbReference>
<dbReference type="Gene3D" id="2.130.10.10">
    <property type="entry name" value="YVTN repeat-like/Quinoprotein amine dehydrogenase"/>
    <property type="match status" value="1"/>
</dbReference>
<accession>A0ABW3HL58</accession>
<dbReference type="RefSeq" id="WP_377561827.1">
    <property type="nucleotide sequence ID" value="NZ_JBHTJZ010000004.1"/>
</dbReference>
<dbReference type="EMBL" id="JBHTJZ010000004">
    <property type="protein sequence ID" value="MFD0958177.1"/>
    <property type="molecule type" value="Genomic_DNA"/>
</dbReference>
<name>A0ABW3HL58_9BACL</name>
<dbReference type="Proteomes" id="UP001596989">
    <property type="component" value="Unassembled WGS sequence"/>
</dbReference>
<evidence type="ECO:0000313" key="2">
    <source>
        <dbReference type="Proteomes" id="UP001596989"/>
    </source>
</evidence>
<evidence type="ECO:0000313" key="1">
    <source>
        <dbReference type="EMBL" id="MFD0958177.1"/>
    </source>
</evidence>
<protein>
    <submittedName>
        <fullName evidence="1">Uncharacterized protein</fullName>
    </submittedName>
</protein>
<sequence length="389" mass="44418">MYKWERVLSKRLSNGEGHYFFGYYDVCAYGSEGSSHLAHRTSFAGRIPERTEGCEIGILDRECGAFTALAETQAWNFQQGAMLQWRPQHADKEILFNTYSNDGRLCGVMLNVANGTSLPLPLPIASVSRDGQYALSVSFGRMFQFRPGYGYAGSEAEHDRKLAPEEDGVYLLNLENGACKLVLSLRQLQSFTQAYLPGEDSKLLVNHITFNSDGSRFVMLLRNFPSEGRTWGTVVVTANRDGSGLYAKRETYSFASHYYWKNERELLIYSDGPQGNQLYEWQDQSPHLSAIDLGYFRKDGHCSYSPDRQWLLYDSYPDENRMQHLYLYHPASGRGMTLGSYSAMPSELDARCDLHPRWNYAGTHISFDSTHEGSRQIYEMDLREVMSEW</sequence>